<feature type="non-terminal residue" evidence="2">
    <location>
        <position position="1"/>
    </location>
</feature>
<keyword evidence="3" id="KW-1185">Reference proteome</keyword>
<dbReference type="CDD" id="cd09272">
    <property type="entry name" value="RNase_HI_RT_Ty1"/>
    <property type="match status" value="1"/>
</dbReference>
<protein>
    <recommendedName>
        <fullName evidence="4">Copia protein</fullName>
    </recommendedName>
</protein>
<dbReference type="EMBL" id="QJKJ01002481">
    <property type="protein sequence ID" value="RDY02682.1"/>
    <property type="molecule type" value="Genomic_DNA"/>
</dbReference>
<keyword evidence="1" id="KW-0732">Signal</keyword>
<comment type="caution">
    <text evidence="2">The sequence shown here is derived from an EMBL/GenBank/DDBJ whole genome shotgun (WGS) entry which is preliminary data.</text>
</comment>
<dbReference type="Proteomes" id="UP000257109">
    <property type="component" value="Unassembled WGS sequence"/>
</dbReference>
<feature type="signal peptide" evidence="1">
    <location>
        <begin position="1"/>
        <end position="19"/>
    </location>
</feature>
<gene>
    <name evidence="2" type="ORF">CR513_13825</name>
</gene>
<evidence type="ECO:0000256" key="1">
    <source>
        <dbReference type="SAM" id="SignalP"/>
    </source>
</evidence>
<accession>A0A371HIZ2</accession>
<dbReference type="AlphaFoldDB" id="A0A371HIZ2"/>
<evidence type="ECO:0000313" key="3">
    <source>
        <dbReference type="Proteomes" id="UP000257109"/>
    </source>
</evidence>
<proteinExistence type="predicted"/>
<evidence type="ECO:0008006" key="4">
    <source>
        <dbReference type="Google" id="ProtNLM"/>
    </source>
</evidence>
<dbReference type="OrthoDB" id="1433854at2759"/>
<name>A0A371HIZ2_MUCPR</name>
<sequence length="203" mass="23488">MKTFHMLLLLEALCMLWFALDLTLHMLLEFWEDIRVIEVLTTRKMQIKMQIKNKECHANYKQTDDLKVISHSDSSYIGCIILKNQHLATLWLMSFMSRLRVLDSISKSLKLYYDNSAALFMTKNNKCGSRNKHINIKYLAIRECVKEKKVVIEHVNTRLMIVDPISKGMPQKNFKDHVVQMGLGSIICTSVTMIPVLSAKAII</sequence>
<feature type="chain" id="PRO_5017084832" description="Copia protein" evidence="1">
    <location>
        <begin position="20"/>
        <end position="203"/>
    </location>
</feature>
<reference evidence="2" key="1">
    <citation type="submission" date="2018-05" db="EMBL/GenBank/DDBJ databases">
        <title>Draft genome of Mucuna pruriens seed.</title>
        <authorList>
            <person name="Nnadi N.E."/>
            <person name="Vos R."/>
            <person name="Hasami M.H."/>
            <person name="Devisetty U.K."/>
            <person name="Aguiy J.C."/>
        </authorList>
    </citation>
    <scope>NUCLEOTIDE SEQUENCE [LARGE SCALE GENOMIC DNA]</scope>
    <source>
        <strain evidence="2">JCA_2017</strain>
    </source>
</reference>
<organism evidence="2 3">
    <name type="scientific">Mucuna pruriens</name>
    <name type="common">Velvet bean</name>
    <name type="synonym">Dolichos pruriens</name>
    <dbReference type="NCBI Taxonomy" id="157652"/>
    <lineage>
        <taxon>Eukaryota</taxon>
        <taxon>Viridiplantae</taxon>
        <taxon>Streptophyta</taxon>
        <taxon>Embryophyta</taxon>
        <taxon>Tracheophyta</taxon>
        <taxon>Spermatophyta</taxon>
        <taxon>Magnoliopsida</taxon>
        <taxon>eudicotyledons</taxon>
        <taxon>Gunneridae</taxon>
        <taxon>Pentapetalae</taxon>
        <taxon>rosids</taxon>
        <taxon>fabids</taxon>
        <taxon>Fabales</taxon>
        <taxon>Fabaceae</taxon>
        <taxon>Papilionoideae</taxon>
        <taxon>50 kb inversion clade</taxon>
        <taxon>NPAAA clade</taxon>
        <taxon>indigoferoid/millettioid clade</taxon>
        <taxon>Phaseoleae</taxon>
        <taxon>Mucuna</taxon>
    </lineage>
</organism>
<evidence type="ECO:0000313" key="2">
    <source>
        <dbReference type="EMBL" id="RDY02682.1"/>
    </source>
</evidence>